<evidence type="ECO:0000313" key="8">
    <source>
        <dbReference type="EMBL" id="EMF08265.1"/>
    </source>
</evidence>
<keyword evidence="3 7" id="KW-0812">Transmembrane</keyword>
<gene>
    <name evidence="8" type="ORF">SEPMUDRAFT_151970</name>
</gene>
<evidence type="ECO:0000256" key="1">
    <source>
        <dbReference type="ARBA" id="ARBA00004127"/>
    </source>
</evidence>
<dbReference type="PANTHER" id="PTHR13131">
    <property type="entry name" value="CYSTINOSIN"/>
    <property type="match status" value="1"/>
</dbReference>
<feature type="transmembrane region" description="Helical" evidence="7">
    <location>
        <begin position="170"/>
        <end position="188"/>
    </location>
</feature>
<evidence type="ECO:0000256" key="7">
    <source>
        <dbReference type="SAM" id="Phobius"/>
    </source>
</evidence>
<organism evidence="8 9">
    <name type="scientific">Sphaerulina musiva (strain SO2202)</name>
    <name type="common">Poplar stem canker fungus</name>
    <name type="synonym">Septoria musiva</name>
    <dbReference type="NCBI Taxonomy" id="692275"/>
    <lineage>
        <taxon>Eukaryota</taxon>
        <taxon>Fungi</taxon>
        <taxon>Dikarya</taxon>
        <taxon>Ascomycota</taxon>
        <taxon>Pezizomycotina</taxon>
        <taxon>Dothideomycetes</taxon>
        <taxon>Dothideomycetidae</taxon>
        <taxon>Mycosphaerellales</taxon>
        <taxon>Mycosphaerellaceae</taxon>
        <taxon>Sphaerulina</taxon>
    </lineage>
</organism>
<dbReference type="Pfam" id="PF04193">
    <property type="entry name" value="PQ-loop"/>
    <property type="match status" value="2"/>
</dbReference>
<dbReference type="HOGENOM" id="CLU_046327_0_1_1"/>
<keyword evidence="2" id="KW-0813">Transport</keyword>
<comment type="subcellular location">
    <subcellularLocation>
        <location evidence="1">Endomembrane system</location>
        <topology evidence="1">Multi-pass membrane protein</topology>
    </subcellularLocation>
</comment>
<dbReference type="PANTHER" id="PTHR13131:SF5">
    <property type="entry name" value="CYSTINOSIN"/>
    <property type="match status" value="1"/>
</dbReference>
<keyword evidence="4" id="KW-0677">Repeat</keyword>
<evidence type="ECO:0000256" key="2">
    <source>
        <dbReference type="ARBA" id="ARBA00022448"/>
    </source>
</evidence>
<evidence type="ECO:0000313" key="9">
    <source>
        <dbReference type="Proteomes" id="UP000016931"/>
    </source>
</evidence>
<dbReference type="Proteomes" id="UP000016931">
    <property type="component" value="Unassembled WGS sequence"/>
</dbReference>
<dbReference type="GO" id="GO:0015184">
    <property type="term" value="F:L-cystine transmembrane transporter activity"/>
    <property type="evidence" value="ECO:0007669"/>
    <property type="project" value="TreeGrafter"/>
</dbReference>
<dbReference type="RefSeq" id="XP_016756386.1">
    <property type="nucleotide sequence ID" value="XM_016907160.1"/>
</dbReference>
<dbReference type="AlphaFoldDB" id="M3C8Q6"/>
<evidence type="ECO:0000256" key="3">
    <source>
        <dbReference type="ARBA" id="ARBA00022692"/>
    </source>
</evidence>
<dbReference type="GO" id="GO:0005774">
    <property type="term" value="C:vacuolar membrane"/>
    <property type="evidence" value="ECO:0007669"/>
    <property type="project" value="TreeGrafter"/>
</dbReference>
<keyword evidence="6 7" id="KW-0472">Membrane</keyword>
<accession>M3C8Q6</accession>
<protein>
    <submittedName>
        <fullName evidence="8">Cystinosin</fullName>
    </submittedName>
</protein>
<evidence type="ECO:0000256" key="5">
    <source>
        <dbReference type="ARBA" id="ARBA00022989"/>
    </source>
</evidence>
<dbReference type="Gene3D" id="1.20.1280.290">
    <property type="match status" value="1"/>
</dbReference>
<sequence>METMLSLSSMSHQSRLVAQTISLLCGWVYVSLWTISYYPQPLLNRQRQSTEGYAFDYPILNVFGSLCYTTGTTLLYYSPLVRREYALRHPANPEPTVRFNDVVYGLHSVAVTATTLSQFWPSLWGWSKPALRKPSKVTISIVAAGFICLLIAISIAFMQETFHRHELVRASFIWLDVVYTLTYIKLAITLGKYMPQISMNYRRQSTSGFAITGVTQDFVGGLLSLAQLLIDSSLQADWTGLTGNPIKLGLANVSMVADVVFMVQHYVLYGDMGGGGGHTVEEQEDVEREREPLLG</sequence>
<keyword evidence="5 7" id="KW-1133">Transmembrane helix</keyword>
<dbReference type="GeneID" id="27904297"/>
<feature type="transmembrane region" description="Helical" evidence="7">
    <location>
        <begin position="59"/>
        <end position="78"/>
    </location>
</feature>
<dbReference type="InterPro" id="IPR005282">
    <property type="entry name" value="LC_transporter"/>
</dbReference>
<evidence type="ECO:0000256" key="4">
    <source>
        <dbReference type="ARBA" id="ARBA00022737"/>
    </source>
</evidence>
<dbReference type="OMA" id="LAFAYHG"/>
<feature type="transmembrane region" description="Helical" evidence="7">
    <location>
        <begin position="137"/>
        <end position="158"/>
    </location>
</feature>
<dbReference type="GO" id="GO:0000324">
    <property type="term" value="C:fungal-type vacuole"/>
    <property type="evidence" value="ECO:0007669"/>
    <property type="project" value="TreeGrafter"/>
</dbReference>
<name>M3C8Q6_SPHMS</name>
<feature type="transmembrane region" description="Helical" evidence="7">
    <location>
        <begin position="21"/>
        <end position="39"/>
    </location>
</feature>
<dbReference type="GO" id="GO:0012505">
    <property type="term" value="C:endomembrane system"/>
    <property type="evidence" value="ECO:0007669"/>
    <property type="project" value="UniProtKB-SubCell"/>
</dbReference>
<dbReference type="EMBL" id="KB456271">
    <property type="protein sequence ID" value="EMF08265.1"/>
    <property type="molecule type" value="Genomic_DNA"/>
</dbReference>
<dbReference type="SMART" id="SM00679">
    <property type="entry name" value="CTNS"/>
    <property type="match status" value="2"/>
</dbReference>
<dbReference type="eggNOG" id="KOG3145">
    <property type="taxonomic scope" value="Eukaryota"/>
</dbReference>
<dbReference type="OrthoDB" id="75720at2759"/>
<keyword evidence="9" id="KW-1185">Reference proteome</keyword>
<reference evidence="8 9" key="1">
    <citation type="journal article" date="2012" name="PLoS Pathog.">
        <title>Diverse lifestyles and strategies of plant pathogenesis encoded in the genomes of eighteen Dothideomycetes fungi.</title>
        <authorList>
            <person name="Ohm R.A."/>
            <person name="Feau N."/>
            <person name="Henrissat B."/>
            <person name="Schoch C.L."/>
            <person name="Horwitz B.A."/>
            <person name="Barry K.W."/>
            <person name="Condon B.J."/>
            <person name="Copeland A.C."/>
            <person name="Dhillon B."/>
            <person name="Glaser F."/>
            <person name="Hesse C.N."/>
            <person name="Kosti I."/>
            <person name="LaButti K."/>
            <person name="Lindquist E.A."/>
            <person name="Lucas S."/>
            <person name="Salamov A.A."/>
            <person name="Bradshaw R.E."/>
            <person name="Ciuffetti L."/>
            <person name="Hamelin R.C."/>
            <person name="Kema G.H.J."/>
            <person name="Lawrence C."/>
            <person name="Scott J.A."/>
            <person name="Spatafora J.W."/>
            <person name="Turgeon B.G."/>
            <person name="de Wit P.J.G.M."/>
            <person name="Zhong S."/>
            <person name="Goodwin S.B."/>
            <person name="Grigoriev I.V."/>
        </authorList>
    </citation>
    <scope>NUCLEOTIDE SEQUENCE [LARGE SCALE GENOMIC DNA]</scope>
    <source>
        <strain evidence="8 9">SO2202</strain>
    </source>
</reference>
<dbReference type="InterPro" id="IPR006603">
    <property type="entry name" value="PQ-loop_rpt"/>
</dbReference>
<evidence type="ECO:0000256" key="6">
    <source>
        <dbReference type="ARBA" id="ARBA00023136"/>
    </source>
</evidence>
<proteinExistence type="predicted"/>